<keyword evidence="7" id="KW-0687">Ribonucleoprotein</keyword>
<dbReference type="SUPFAM" id="SSF53335">
    <property type="entry name" value="S-adenosyl-L-methionine-dependent methyltransferases"/>
    <property type="match status" value="1"/>
</dbReference>
<gene>
    <name evidence="6 7" type="primary">prmA</name>
    <name evidence="7" type="ORF">IC620_02065</name>
</gene>
<dbReference type="NCBIfam" id="TIGR00406">
    <property type="entry name" value="prmA"/>
    <property type="match status" value="1"/>
</dbReference>
<keyword evidence="3 6" id="KW-0489">Methyltransferase</keyword>
<dbReference type="InterPro" id="IPR004498">
    <property type="entry name" value="Ribosomal_PrmA_MeTrfase"/>
</dbReference>
<dbReference type="AlphaFoldDB" id="A0A926RTG7"/>
<dbReference type="CDD" id="cd02440">
    <property type="entry name" value="AdoMet_MTases"/>
    <property type="match status" value="1"/>
</dbReference>
<protein>
    <recommendedName>
        <fullName evidence="6">Ribosomal protein L11 methyltransferase</fullName>
        <shortName evidence="6">L11 Mtase</shortName>
        <ecNumber evidence="6">2.1.1.-</ecNumber>
    </recommendedName>
</protein>
<accession>A0A926RTG7</accession>
<keyword evidence="4 6" id="KW-0808">Transferase</keyword>
<comment type="similarity">
    <text evidence="1 6">Belongs to the methyltransferase superfamily. PrmA family.</text>
</comment>
<keyword evidence="7" id="KW-0689">Ribosomal protein</keyword>
<feature type="binding site" evidence="6">
    <location>
        <position position="207"/>
    </location>
    <ligand>
        <name>S-adenosyl-L-methionine</name>
        <dbReference type="ChEBI" id="CHEBI:59789"/>
    </ligand>
</feature>
<dbReference type="EC" id="2.1.1.-" evidence="6"/>
<evidence type="ECO:0000256" key="4">
    <source>
        <dbReference type="ARBA" id="ARBA00022679"/>
    </source>
</evidence>
<dbReference type="GO" id="GO:0005840">
    <property type="term" value="C:ribosome"/>
    <property type="evidence" value="ECO:0007669"/>
    <property type="project" value="UniProtKB-KW"/>
</dbReference>
<comment type="caution">
    <text evidence="7">The sequence shown here is derived from an EMBL/GenBank/DDBJ whole genome shotgun (WGS) entry which is preliminary data.</text>
</comment>
<evidence type="ECO:0000256" key="6">
    <source>
        <dbReference type="HAMAP-Rule" id="MF_00735"/>
    </source>
</evidence>
<evidence type="ECO:0000256" key="5">
    <source>
        <dbReference type="ARBA" id="ARBA00022691"/>
    </source>
</evidence>
<dbReference type="PANTHER" id="PTHR43648:SF1">
    <property type="entry name" value="ELECTRON TRANSFER FLAVOPROTEIN BETA SUBUNIT LYSINE METHYLTRANSFERASE"/>
    <property type="match status" value="1"/>
</dbReference>
<keyword evidence="8" id="KW-1185">Reference proteome</keyword>
<keyword evidence="5 6" id="KW-0949">S-adenosyl-L-methionine</keyword>
<keyword evidence="2 6" id="KW-0963">Cytoplasm</keyword>
<evidence type="ECO:0000313" key="7">
    <source>
        <dbReference type="EMBL" id="MBD1371144.1"/>
    </source>
</evidence>
<dbReference type="GO" id="GO:0032259">
    <property type="term" value="P:methylation"/>
    <property type="evidence" value="ECO:0007669"/>
    <property type="project" value="UniProtKB-KW"/>
</dbReference>
<reference evidence="7" key="1">
    <citation type="submission" date="2020-09" db="EMBL/GenBank/DDBJ databases">
        <title>A novel bacterium of genus Hazenella, isolated from South China Sea.</title>
        <authorList>
            <person name="Huang H."/>
            <person name="Mo K."/>
            <person name="Hu Y."/>
        </authorList>
    </citation>
    <scope>NUCLEOTIDE SEQUENCE</scope>
    <source>
        <strain evidence="7">IB182357</strain>
    </source>
</reference>
<organism evidence="7 8">
    <name type="scientific">Polycladospora coralii</name>
    <dbReference type="NCBI Taxonomy" id="2771432"/>
    <lineage>
        <taxon>Bacteria</taxon>
        <taxon>Bacillati</taxon>
        <taxon>Bacillota</taxon>
        <taxon>Bacilli</taxon>
        <taxon>Bacillales</taxon>
        <taxon>Thermoactinomycetaceae</taxon>
        <taxon>Polycladospora</taxon>
    </lineage>
</organism>
<dbReference type="PIRSF" id="PIRSF000401">
    <property type="entry name" value="RPL11_MTase"/>
    <property type="match status" value="1"/>
</dbReference>
<feature type="binding site" evidence="6">
    <location>
        <position position="185"/>
    </location>
    <ligand>
        <name>S-adenosyl-L-methionine</name>
        <dbReference type="ChEBI" id="CHEBI:59789"/>
    </ligand>
</feature>
<comment type="subcellular location">
    <subcellularLocation>
        <location evidence="6">Cytoplasm</location>
    </subcellularLocation>
</comment>
<dbReference type="Gene3D" id="3.40.50.150">
    <property type="entry name" value="Vaccinia Virus protein VP39"/>
    <property type="match status" value="1"/>
</dbReference>
<dbReference type="HAMAP" id="MF_00735">
    <property type="entry name" value="Methyltr_PrmA"/>
    <property type="match status" value="1"/>
</dbReference>
<name>A0A926RTG7_9BACL</name>
<evidence type="ECO:0000256" key="2">
    <source>
        <dbReference type="ARBA" id="ARBA00022490"/>
    </source>
</evidence>
<proteinExistence type="inferred from homology"/>
<evidence type="ECO:0000256" key="3">
    <source>
        <dbReference type="ARBA" id="ARBA00022603"/>
    </source>
</evidence>
<dbReference type="Proteomes" id="UP000661691">
    <property type="component" value="Unassembled WGS sequence"/>
</dbReference>
<dbReference type="RefSeq" id="WP_191138967.1">
    <property type="nucleotide sequence ID" value="NZ_JACXAG020000002.1"/>
</dbReference>
<dbReference type="PANTHER" id="PTHR43648">
    <property type="entry name" value="ELECTRON TRANSFER FLAVOPROTEIN BETA SUBUNIT LYSINE METHYLTRANSFERASE"/>
    <property type="match status" value="1"/>
</dbReference>
<evidence type="ECO:0000313" key="8">
    <source>
        <dbReference type="Proteomes" id="UP000661691"/>
    </source>
</evidence>
<dbReference type="InterPro" id="IPR029063">
    <property type="entry name" value="SAM-dependent_MTases_sf"/>
</dbReference>
<dbReference type="Pfam" id="PF06325">
    <property type="entry name" value="PrmA"/>
    <property type="match status" value="1"/>
</dbReference>
<dbReference type="InterPro" id="IPR050078">
    <property type="entry name" value="Ribosomal_L11_MeTrfase_PrmA"/>
</dbReference>
<dbReference type="GO" id="GO:0008276">
    <property type="term" value="F:protein methyltransferase activity"/>
    <property type="evidence" value="ECO:0007669"/>
    <property type="project" value="UniProtKB-UniRule"/>
</dbReference>
<feature type="binding site" evidence="6">
    <location>
        <position position="250"/>
    </location>
    <ligand>
        <name>S-adenosyl-L-methionine</name>
        <dbReference type="ChEBI" id="CHEBI:59789"/>
    </ligand>
</feature>
<dbReference type="GO" id="GO:0005737">
    <property type="term" value="C:cytoplasm"/>
    <property type="evidence" value="ECO:0007669"/>
    <property type="project" value="UniProtKB-SubCell"/>
</dbReference>
<evidence type="ECO:0000256" key="1">
    <source>
        <dbReference type="ARBA" id="ARBA00009741"/>
    </source>
</evidence>
<sequence length="314" mass="34751">MNWIEVSVHTSHEALEAISFLLQELGAEGVAIEDSNVVRENWEQGYGEIIALNASDYPLEGIRIKAYLSELVGLNIDDFLKQVESGLGRIQAAGIVIEPATIEHRVIHESSWENEWKKYYKPVQISNRLTIKPTWEAYTPSHSDEMVIELDPGMAFGTGTHPTTRLCLSSMEKYLKPNMKVIDVGCGSGILSIAAAKLGAQSVLSLDLDPVAVEKAKENVLQNQVHSIITVKTGDLLKEVSECADLVVSNILAEIIIQFVHELPRVLRPGGFFIASGIIKGKEKEVSERIQTMGLTILETIHQDDWVAIVAKKW</sequence>
<comment type="catalytic activity">
    <reaction evidence="6">
        <text>L-lysyl-[protein] + 3 S-adenosyl-L-methionine = N(6),N(6),N(6)-trimethyl-L-lysyl-[protein] + 3 S-adenosyl-L-homocysteine + 3 H(+)</text>
        <dbReference type="Rhea" id="RHEA:54192"/>
        <dbReference type="Rhea" id="RHEA-COMP:9752"/>
        <dbReference type="Rhea" id="RHEA-COMP:13826"/>
        <dbReference type="ChEBI" id="CHEBI:15378"/>
        <dbReference type="ChEBI" id="CHEBI:29969"/>
        <dbReference type="ChEBI" id="CHEBI:57856"/>
        <dbReference type="ChEBI" id="CHEBI:59789"/>
        <dbReference type="ChEBI" id="CHEBI:61961"/>
    </reaction>
</comment>
<dbReference type="EMBL" id="JACXAH010000002">
    <property type="protein sequence ID" value="MBD1371144.1"/>
    <property type="molecule type" value="Genomic_DNA"/>
</dbReference>
<feature type="binding site" evidence="6">
    <location>
        <position position="164"/>
    </location>
    <ligand>
        <name>S-adenosyl-L-methionine</name>
        <dbReference type="ChEBI" id="CHEBI:59789"/>
    </ligand>
</feature>
<comment type="function">
    <text evidence="6">Methylates ribosomal protein L11.</text>
</comment>